<reference evidence="1" key="1">
    <citation type="submission" date="2021-04" db="EMBL/GenBank/DDBJ databases">
        <authorList>
            <person name="Tunstrom K."/>
        </authorList>
    </citation>
    <scope>NUCLEOTIDE SEQUENCE</scope>
</reference>
<dbReference type="Proteomes" id="UP000691718">
    <property type="component" value="Unassembled WGS sequence"/>
</dbReference>
<name>A0A8S3W310_PARAO</name>
<accession>A0A8S3W310</accession>
<gene>
    <name evidence="1" type="ORF">PAPOLLO_LOCUS1540</name>
</gene>
<protein>
    <submittedName>
        <fullName evidence="1">(apollo) hypothetical protein</fullName>
    </submittedName>
</protein>
<organism evidence="1 2">
    <name type="scientific">Parnassius apollo</name>
    <name type="common">Apollo butterfly</name>
    <name type="synonym">Papilio apollo</name>
    <dbReference type="NCBI Taxonomy" id="110799"/>
    <lineage>
        <taxon>Eukaryota</taxon>
        <taxon>Metazoa</taxon>
        <taxon>Ecdysozoa</taxon>
        <taxon>Arthropoda</taxon>
        <taxon>Hexapoda</taxon>
        <taxon>Insecta</taxon>
        <taxon>Pterygota</taxon>
        <taxon>Neoptera</taxon>
        <taxon>Endopterygota</taxon>
        <taxon>Lepidoptera</taxon>
        <taxon>Glossata</taxon>
        <taxon>Ditrysia</taxon>
        <taxon>Papilionoidea</taxon>
        <taxon>Papilionidae</taxon>
        <taxon>Parnassiinae</taxon>
        <taxon>Parnassini</taxon>
        <taxon>Parnassius</taxon>
        <taxon>Parnassius</taxon>
    </lineage>
</organism>
<evidence type="ECO:0000313" key="2">
    <source>
        <dbReference type="Proteomes" id="UP000691718"/>
    </source>
</evidence>
<proteinExistence type="predicted"/>
<evidence type="ECO:0000313" key="1">
    <source>
        <dbReference type="EMBL" id="CAG4937981.1"/>
    </source>
</evidence>
<dbReference type="AlphaFoldDB" id="A0A8S3W310"/>
<dbReference type="EMBL" id="CAJQZP010000088">
    <property type="protein sequence ID" value="CAG4937981.1"/>
    <property type="molecule type" value="Genomic_DNA"/>
</dbReference>
<sequence length="107" mass="12179">MTFDTEKFIREIENRKASSEEYSGTKPVWVFTNIFKIDTHKITSSSTSISLEKRIATGCPLAVKRPVQPGCLKWLPKYFGRRSLAGQPGCLVRGMPYDYRSREFVAA</sequence>
<keyword evidence="2" id="KW-1185">Reference proteome</keyword>
<comment type="caution">
    <text evidence="1">The sequence shown here is derived from an EMBL/GenBank/DDBJ whole genome shotgun (WGS) entry which is preliminary data.</text>
</comment>